<reference evidence="1" key="1">
    <citation type="submission" date="2019-11" db="EMBL/GenBank/DDBJ databases">
        <authorList>
            <person name="Feng L."/>
        </authorList>
    </citation>
    <scope>NUCLEOTIDE SEQUENCE</scope>
    <source>
        <strain evidence="1">BfaecisLFYP10</strain>
    </source>
</reference>
<protein>
    <submittedName>
        <fullName evidence="1">Uncharacterized protein</fullName>
    </submittedName>
</protein>
<dbReference type="AlphaFoldDB" id="A0A6N2RWM0"/>
<dbReference type="EMBL" id="CACRSZ010000018">
    <property type="protein sequence ID" value="VYS85034.1"/>
    <property type="molecule type" value="Genomic_DNA"/>
</dbReference>
<name>A0A6N2RWM0_9BACE</name>
<proteinExistence type="predicted"/>
<evidence type="ECO:0000313" key="1">
    <source>
        <dbReference type="EMBL" id="VYS85034.1"/>
    </source>
</evidence>
<sequence>MGNKDRDLYEKTGRFGSKNKMSAFIPPFILTLSAKYKRNADHFILVLY</sequence>
<organism evidence="1">
    <name type="scientific">Bacteroides faecis</name>
    <dbReference type="NCBI Taxonomy" id="674529"/>
    <lineage>
        <taxon>Bacteria</taxon>
        <taxon>Pseudomonadati</taxon>
        <taxon>Bacteroidota</taxon>
        <taxon>Bacteroidia</taxon>
        <taxon>Bacteroidales</taxon>
        <taxon>Bacteroidaceae</taxon>
        <taxon>Bacteroides</taxon>
    </lineage>
</organism>
<accession>A0A6N2RWM0</accession>
<gene>
    <name evidence="1" type="ORF">BFLFYP10_00226</name>
</gene>